<dbReference type="AlphaFoldDB" id="A0A323UBD1"/>
<dbReference type="Proteomes" id="UP000248134">
    <property type="component" value="Unassembled WGS sequence"/>
</dbReference>
<organism evidence="1 2">
    <name type="scientific">Rhodopseudomonas palustris</name>
    <dbReference type="NCBI Taxonomy" id="1076"/>
    <lineage>
        <taxon>Bacteria</taxon>
        <taxon>Pseudomonadati</taxon>
        <taxon>Pseudomonadota</taxon>
        <taxon>Alphaproteobacteria</taxon>
        <taxon>Hyphomicrobiales</taxon>
        <taxon>Nitrobacteraceae</taxon>
        <taxon>Rhodopseudomonas</taxon>
    </lineage>
</organism>
<sequence>MVRDGASRLLTMRFCQLRPVRQCGPNSIKNRTTPTRQWCHGRACVLDAPSSADWSSDSA</sequence>
<gene>
    <name evidence="1" type="ORF">DNX69_23780</name>
</gene>
<accession>A0A323UBD1</accession>
<name>A0A323UBD1_RHOPL</name>
<comment type="caution">
    <text evidence="1">The sequence shown here is derived from an EMBL/GenBank/DDBJ whole genome shotgun (WGS) entry which is preliminary data.</text>
</comment>
<evidence type="ECO:0000313" key="2">
    <source>
        <dbReference type="Proteomes" id="UP000248134"/>
    </source>
</evidence>
<dbReference type="EMBL" id="QKQS01000033">
    <property type="protein sequence ID" value="PZA09559.1"/>
    <property type="molecule type" value="Genomic_DNA"/>
</dbReference>
<proteinExistence type="predicted"/>
<protein>
    <submittedName>
        <fullName evidence="1">Uncharacterized protein</fullName>
    </submittedName>
</protein>
<reference evidence="1 2" key="1">
    <citation type="submission" date="2018-06" db="EMBL/GenBank/DDBJ databases">
        <title>Draft Whole-Genome Sequence of the purple photosynthetic bacterium Rhodospeudomonas palustris XCP.</title>
        <authorList>
            <person name="Rayyan A."/>
            <person name="Meyer T.E."/>
            <person name="Kyndt J.A."/>
        </authorList>
    </citation>
    <scope>NUCLEOTIDE SEQUENCE [LARGE SCALE GENOMIC DNA]</scope>
    <source>
        <strain evidence="1 2">XCP</strain>
    </source>
</reference>
<evidence type="ECO:0000313" key="1">
    <source>
        <dbReference type="EMBL" id="PZA09559.1"/>
    </source>
</evidence>